<dbReference type="EMBL" id="CP001397">
    <property type="protein sequence ID" value="AGC76853.1"/>
    <property type="molecule type" value="Genomic_DNA"/>
</dbReference>
<dbReference type="AlphaFoldDB" id="L7WDA0"/>
<proteinExistence type="predicted"/>
<dbReference type="Proteomes" id="UP000011173">
    <property type="component" value="Chromosome"/>
</dbReference>
<accession>L7WDA0</accession>
<protein>
    <submittedName>
        <fullName evidence="1">Uncharacterized protein</fullName>
    </submittedName>
</protein>
<evidence type="ECO:0000313" key="2">
    <source>
        <dbReference type="Proteomes" id="UP000011173"/>
    </source>
</evidence>
<dbReference type="PATRIC" id="fig|592029.3.peg.1709"/>
<dbReference type="KEGG" id="ndo:DDD_1726"/>
<dbReference type="HOGENOM" id="CLU_3313592_0_0_10"/>
<evidence type="ECO:0000313" key="1">
    <source>
        <dbReference type="EMBL" id="AGC76853.1"/>
    </source>
</evidence>
<sequence>MHNKKCVFGRAIRSFYMEKITVYNHNNSLCWSLAFAKAE</sequence>
<organism evidence="1 2">
    <name type="scientific">Nonlabens dokdonensis (strain DSM 17205 / KCTC 12402 / DSW-6)</name>
    <name type="common">Donghaeana dokdonensis</name>
    <dbReference type="NCBI Taxonomy" id="592029"/>
    <lineage>
        <taxon>Bacteria</taxon>
        <taxon>Pseudomonadati</taxon>
        <taxon>Bacteroidota</taxon>
        <taxon>Flavobacteriia</taxon>
        <taxon>Flavobacteriales</taxon>
        <taxon>Flavobacteriaceae</taxon>
        <taxon>Nonlabens</taxon>
    </lineage>
</organism>
<gene>
    <name evidence="1" type="ordered locus">DDD_1726</name>
</gene>
<reference evidence="1 2" key="1">
    <citation type="journal article" date="2013" name="Genome Biol. Evol.">
        <title>Genomic makeup of the marine flavobacterium Nonlabens (Donghaeana) dokdonensis DSW-6 and identification of a novel class of rhodopsins.</title>
        <authorList>
            <person name="Kwon S.K."/>
            <person name="Kim B.K."/>
            <person name="Song J.Y."/>
            <person name="Kwak M.J."/>
            <person name="Lee C.H."/>
            <person name="Yoon J.H."/>
            <person name="Oh T.K."/>
            <person name="Kim J.F."/>
        </authorList>
    </citation>
    <scope>NUCLEOTIDE SEQUENCE [LARGE SCALE GENOMIC DNA]</scope>
    <source>
        <strain evidence="2">DSM 17205 / KCTC 12402 / DSW-6</strain>
    </source>
</reference>
<name>L7WDA0_NONDD</name>